<evidence type="ECO:0000313" key="2">
    <source>
        <dbReference type="EMBL" id="AEH60349.1"/>
    </source>
</evidence>
<evidence type="ECO:0000256" key="1">
    <source>
        <dbReference type="SAM" id="Phobius"/>
    </source>
</evidence>
<feature type="transmembrane region" description="Helical" evidence="1">
    <location>
        <begin position="226"/>
        <end position="246"/>
    </location>
</feature>
<feature type="transmembrane region" description="Helical" evidence="1">
    <location>
        <begin position="152"/>
        <end position="172"/>
    </location>
</feature>
<keyword evidence="3" id="KW-1185">Reference proteome</keyword>
<dbReference type="OrthoDB" id="84937at2157"/>
<feature type="transmembrane region" description="Helical" evidence="1">
    <location>
        <begin position="28"/>
        <end position="48"/>
    </location>
</feature>
<feature type="transmembrane region" description="Helical" evidence="1">
    <location>
        <begin position="89"/>
        <end position="111"/>
    </location>
</feature>
<dbReference type="InterPro" id="IPR002749">
    <property type="entry name" value="DUF63"/>
</dbReference>
<dbReference type="AlphaFoldDB" id="F7XPS4"/>
<proteinExistence type="predicted"/>
<sequence length="282" mass="31934" precursor="true">MNSLIDKIIQFLNTYYIDPIRYDTGYNIVNTLTWAIILGISIFGVIKILKRLDIRIDNQFIMALLPFVFAGASFRVVEDAGVVDPPLSYLLITPNIYFLVFIVTLTFLVISKKMEIMGWIRDYRTPFVLAGSVWFILNISTLFFVATVSVPLAPLFVVISATAISYAIYWIFCKSGSVMFCSGINIALIWSHLLDASSTYIGIDFFGYQEKHVVPAYLIEVTNTALVMYPLKIFTIILIIYVLDTYISEKEEAELKNIVKMVIIILGLSPAIRNTLRITFGI</sequence>
<keyword evidence="1" id="KW-1133">Transmembrane helix</keyword>
<evidence type="ECO:0000313" key="3">
    <source>
        <dbReference type="Proteomes" id="UP000006622"/>
    </source>
</evidence>
<keyword evidence="1" id="KW-0812">Transmembrane</keyword>
<dbReference type="KEGG" id="mzh:Mzhil_0475"/>
<dbReference type="GeneID" id="10822082"/>
<keyword evidence="1" id="KW-0472">Membrane</keyword>
<dbReference type="STRING" id="679901.Mzhil_0475"/>
<dbReference type="HOGENOM" id="CLU_086260_0_0_2"/>
<gene>
    <name evidence="2" type="ordered locus">Mzhil_0475</name>
</gene>
<dbReference type="Pfam" id="PF01889">
    <property type="entry name" value="DUF63"/>
    <property type="match status" value="1"/>
</dbReference>
<dbReference type="PANTHER" id="PTHR40700">
    <property type="entry name" value="HYPOTHETICAL MEMBRANE PROTEIN, CONSERVED, DUF63 FAMILY"/>
    <property type="match status" value="1"/>
</dbReference>
<feature type="transmembrane region" description="Helical" evidence="1">
    <location>
        <begin position="123"/>
        <end position="146"/>
    </location>
</feature>
<feature type="transmembrane region" description="Helical" evidence="1">
    <location>
        <begin position="60"/>
        <end position="77"/>
    </location>
</feature>
<name>F7XPS4_METZD</name>
<dbReference type="RefSeq" id="WP_013897788.1">
    <property type="nucleotide sequence ID" value="NC_015676.1"/>
</dbReference>
<feature type="transmembrane region" description="Helical" evidence="1">
    <location>
        <begin position="184"/>
        <end position="206"/>
    </location>
</feature>
<accession>F7XPS4</accession>
<protein>
    <recommendedName>
        <fullName evidence="4">DUF63 family protein</fullName>
    </recommendedName>
</protein>
<dbReference type="PANTHER" id="PTHR40700:SF1">
    <property type="entry name" value="DUF63 DOMAIN-CONTAINING PROTEIN"/>
    <property type="match status" value="1"/>
</dbReference>
<dbReference type="EMBL" id="CP002101">
    <property type="protein sequence ID" value="AEH60349.1"/>
    <property type="molecule type" value="Genomic_DNA"/>
</dbReference>
<organism evidence="2 3">
    <name type="scientific">Methanosalsum zhilinae (strain DSM 4017 / NBRC 107636 / OCM 62 / WeN5)</name>
    <name type="common">Methanohalophilus zhilinae</name>
    <dbReference type="NCBI Taxonomy" id="679901"/>
    <lineage>
        <taxon>Archaea</taxon>
        <taxon>Methanobacteriati</taxon>
        <taxon>Methanobacteriota</taxon>
        <taxon>Stenosarchaea group</taxon>
        <taxon>Methanomicrobia</taxon>
        <taxon>Methanosarcinales</taxon>
        <taxon>Methanosarcinaceae</taxon>
        <taxon>Methanosalsum</taxon>
    </lineage>
</organism>
<dbReference type="Proteomes" id="UP000006622">
    <property type="component" value="Chromosome"/>
</dbReference>
<evidence type="ECO:0008006" key="4">
    <source>
        <dbReference type="Google" id="ProtNLM"/>
    </source>
</evidence>
<reference evidence="2 3" key="1">
    <citation type="submission" date="2010-07" db="EMBL/GenBank/DDBJ databases">
        <title>The complete genome of Methanosalsum zhilinae DSM 4017.</title>
        <authorList>
            <consortium name="US DOE Joint Genome Institute (JGI-PGF)"/>
            <person name="Lucas S."/>
            <person name="Copeland A."/>
            <person name="Lapidus A."/>
            <person name="Glavina del Rio T."/>
            <person name="Dalin E."/>
            <person name="Tice H."/>
            <person name="Bruce D."/>
            <person name="Goodwin L."/>
            <person name="Pitluck S."/>
            <person name="Kyrpides N."/>
            <person name="Mavromatis K."/>
            <person name="Ovchinnikova G."/>
            <person name="Daligault H."/>
            <person name="Detter J.C."/>
            <person name="Han C."/>
            <person name="Tapia R."/>
            <person name="Larimer F."/>
            <person name="Land M."/>
            <person name="Hauser L."/>
            <person name="Markowitz V."/>
            <person name="Cheng J.-F."/>
            <person name="Hugenholtz P."/>
            <person name="Woyke T."/>
            <person name="Wu D."/>
            <person name="Spring S."/>
            <person name="Schueler E."/>
            <person name="Brambilla E."/>
            <person name="Klenk H.-P."/>
            <person name="Eisen J.A."/>
        </authorList>
    </citation>
    <scope>NUCLEOTIDE SEQUENCE [LARGE SCALE GENOMIC DNA]</scope>
    <source>
        <strain evidence="3">DSM 4017 / NBRC 107636 / OCM 62 / WeN5</strain>
    </source>
</reference>